<reference evidence="7 8" key="1">
    <citation type="submission" date="2016-10" db="EMBL/GenBank/DDBJ databases">
        <authorList>
            <person name="Varghese N."/>
            <person name="Submissions S."/>
        </authorList>
    </citation>
    <scope>NUCLEOTIDE SEQUENCE [LARGE SCALE GENOMIC DNA]</scope>
    <source>
        <strain evidence="6 7">NFIX06</strain>
        <strain evidence="5 8">NFIX08</strain>
    </source>
</reference>
<dbReference type="PANTHER" id="PTHR35936:SF19">
    <property type="entry name" value="AMINO-ACID-BINDING PROTEIN YXEM-RELATED"/>
    <property type="match status" value="1"/>
</dbReference>
<organism evidence="5 8">
    <name type="scientific">Kosakonia radicincitans</name>
    <dbReference type="NCBI Taxonomy" id="283686"/>
    <lineage>
        <taxon>Bacteria</taxon>
        <taxon>Pseudomonadati</taxon>
        <taxon>Pseudomonadota</taxon>
        <taxon>Gammaproteobacteria</taxon>
        <taxon>Enterobacterales</taxon>
        <taxon>Enterobacteriaceae</taxon>
        <taxon>Kosakonia</taxon>
    </lineage>
</organism>
<evidence type="ECO:0000259" key="4">
    <source>
        <dbReference type="SMART" id="SM00062"/>
    </source>
</evidence>
<evidence type="ECO:0000313" key="8">
    <source>
        <dbReference type="Proteomes" id="UP000199173"/>
    </source>
</evidence>
<dbReference type="Pfam" id="PF00497">
    <property type="entry name" value="SBP_bac_3"/>
    <property type="match status" value="1"/>
</dbReference>
<dbReference type="InterPro" id="IPR001638">
    <property type="entry name" value="Solute-binding_3/MltF_N"/>
</dbReference>
<feature type="domain" description="Solute-binding protein family 3/N-terminal" evidence="4">
    <location>
        <begin position="47"/>
        <end position="279"/>
    </location>
</feature>
<dbReference type="Gene3D" id="3.40.190.10">
    <property type="entry name" value="Periplasmic binding protein-like II"/>
    <property type="match status" value="2"/>
</dbReference>
<proteinExistence type="inferred from homology"/>
<accession>A0AAX2EXC1</accession>
<dbReference type="Proteomes" id="UP000198760">
    <property type="component" value="Unassembled WGS sequence"/>
</dbReference>
<comment type="similarity">
    <text evidence="1">Belongs to the bacterial solute-binding protein 3 family.</text>
</comment>
<dbReference type="Proteomes" id="UP000199173">
    <property type="component" value="Unassembled WGS sequence"/>
</dbReference>
<feature type="chain" id="PRO_5043713054" evidence="3">
    <location>
        <begin position="39"/>
        <end position="296"/>
    </location>
</feature>
<evidence type="ECO:0000256" key="3">
    <source>
        <dbReference type="SAM" id="SignalP"/>
    </source>
</evidence>
<evidence type="ECO:0000313" key="6">
    <source>
        <dbReference type="EMBL" id="SFU15228.1"/>
    </source>
</evidence>
<evidence type="ECO:0000313" key="5">
    <source>
        <dbReference type="EMBL" id="SFR23783.1"/>
    </source>
</evidence>
<dbReference type="SMART" id="SM00062">
    <property type="entry name" value="PBPb"/>
    <property type="match status" value="1"/>
</dbReference>
<protein>
    <submittedName>
        <fullName evidence="5">L-cystine transport system substrate-binding protein</fullName>
    </submittedName>
</protein>
<sequence length="296" mass="32797">MRKKWFHLTHFGEKNMFKNKLLLVGSLLLAMNMTVVQAAEKSPDAETVEVVVNANGFPFSFVDDNNNITGYDGELLKIIDQKLTNYKFHFNAVSRDAMIVGLSTGAYTLAADHFYLTKERAAQYAYSGQPSGISDLRLIVRNNENDIHTLGDLASGKKKLVPIHTSDARYTVIDNYNKKHPGQQINLQPNGEQSAADIFKAVASGEYDAAIYPIGALLALNKALHLNLKASESVGLFPNVYLYKKNADPKLIKAIDNELAALKKDGTLAALSRKWYDEDVYGLPGAENVKVNTDWE</sequence>
<keyword evidence="7" id="KW-1185">Reference proteome</keyword>
<evidence type="ECO:0000256" key="2">
    <source>
        <dbReference type="ARBA" id="ARBA00022729"/>
    </source>
</evidence>
<dbReference type="SUPFAM" id="SSF53850">
    <property type="entry name" value="Periplasmic binding protein-like II"/>
    <property type="match status" value="1"/>
</dbReference>
<evidence type="ECO:0000256" key="1">
    <source>
        <dbReference type="ARBA" id="ARBA00010333"/>
    </source>
</evidence>
<dbReference type="EMBL" id="FPAV01000017">
    <property type="protein sequence ID" value="SFU15228.1"/>
    <property type="molecule type" value="Genomic_DNA"/>
</dbReference>
<gene>
    <name evidence="6" type="ORF">SAMN03159428_04743</name>
    <name evidence="5" type="ORF">SAMN03159514_04132</name>
</gene>
<comment type="caution">
    <text evidence="5">The sequence shown here is derived from an EMBL/GenBank/DDBJ whole genome shotgun (WGS) entry which is preliminary data.</text>
</comment>
<dbReference type="AlphaFoldDB" id="A0AAX2EXC1"/>
<keyword evidence="2 3" id="KW-0732">Signal</keyword>
<dbReference type="EMBL" id="FOYJ01000011">
    <property type="protein sequence ID" value="SFR23783.1"/>
    <property type="molecule type" value="Genomic_DNA"/>
</dbReference>
<dbReference type="PANTHER" id="PTHR35936">
    <property type="entry name" value="MEMBRANE-BOUND LYTIC MUREIN TRANSGLYCOSYLASE F"/>
    <property type="match status" value="1"/>
</dbReference>
<name>A0AAX2EXC1_9ENTR</name>
<evidence type="ECO:0000313" key="7">
    <source>
        <dbReference type="Proteomes" id="UP000198760"/>
    </source>
</evidence>
<feature type="signal peptide" evidence="3">
    <location>
        <begin position="1"/>
        <end position="38"/>
    </location>
</feature>